<comment type="caution">
    <text evidence="1">The sequence shown here is derived from an EMBL/GenBank/DDBJ whole genome shotgun (WGS) entry which is preliminary data.</text>
</comment>
<dbReference type="SUPFAM" id="SSF81383">
    <property type="entry name" value="F-box domain"/>
    <property type="match status" value="1"/>
</dbReference>
<name>A0AAD4QZA1_9BILA</name>
<evidence type="ECO:0000313" key="1">
    <source>
        <dbReference type="EMBL" id="KAI1699776.1"/>
    </source>
</evidence>
<protein>
    <recommendedName>
        <fullName evidence="3">F-box domain-containing protein</fullName>
    </recommendedName>
</protein>
<organism evidence="1 2">
    <name type="scientific">Ditylenchus destructor</name>
    <dbReference type="NCBI Taxonomy" id="166010"/>
    <lineage>
        <taxon>Eukaryota</taxon>
        <taxon>Metazoa</taxon>
        <taxon>Ecdysozoa</taxon>
        <taxon>Nematoda</taxon>
        <taxon>Chromadorea</taxon>
        <taxon>Rhabditida</taxon>
        <taxon>Tylenchina</taxon>
        <taxon>Tylenchomorpha</taxon>
        <taxon>Sphaerularioidea</taxon>
        <taxon>Anguinidae</taxon>
        <taxon>Anguininae</taxon>
        <taxon>Ditylenchus</taxon>
    </lineage>
</organism>
<dbReference type="Proteomes" id="UP001201812">
    <property type="component" value="Unassembled WGS sequence"/>
</dbReference>
<gene>
    <name evidence="1" type="ORF">DdX_17122</name>
</gene>
<keyword evidence="2" id="KW-1185">Reference proteome</keyword>
<dbReference type="CDD" id="cd09917">
    <property type="entry name" value="F-box_SF"/>
    <property type="match status" value="1"/>
</dbReference>
<evidence type="ECO:0008006" key="3">
    <source>
        <dbReference type="Google" id="ProtNLM"/>
    </source>
</evidence>
<dbReference type="InterPro" id="IPR036047">
    <property type="entry name" value="F-box-like_dom_sf"/>
</dbReference>
<dbReference type="AlphaFoldDB" id="A0AAD4QZA1"/>
<evidence type="ECO:0000313" key="2">
    <source>
        <dbReference type="Proteomes" id="UP001201812"/>
    </source>
</evidence>
<sequence>MFKRKKNVAVVFQKQKFAISLPSDVWSEILRYFSRKQLCRQVQLVNHQLYDLASSRHNVPTTHVINTILFPRAKRPLSFLNIFKSRRYKCVRIPSSITLETNQLQKKPIPEFYVHFRKVYIYRLLEESTLQFLRDAKESFTGSAIHYDLIDILYNKDMRNQMHYLLQNVFQKPSHIYMSWSCCPFSDLKVLTDGLQTCSRIKLEFWHDDIIPDKDIIRMLLDWLSSGRSLAHMDSIEKHVILNHFPRCLILNIVQQIKDAFKYKNLLLSDFVITFVESQEGPLCLEGNHTFVLNRIASNERLSFFTHNEFPGSHSDSGRAYRLWHSSVVNEAEDQKMAIHLQNLKEWSGLGIDLRDFEFYDFSYPYTSE</sequence>
<dbReference type="EMBL" id="JAKKPZ010000167">
    <property type="protein sequence ID" value="KAI1699776.1"/>
    <property type="molecule type" value="Genomic_DNA"/>
</dbReference>
<reference evidence="1" key="1">
    <citation type="submission" date="2022-01" db="EMBL/GenBank/DDBJ databases">
        <title>Genome Sequence Resource for Two Populations of Ditylenchus destructor, the Migratory Endoparasitic Phytonematode.</title>
        <authorList>
            <person name="Zhang H."/>
            <person name="Lin R."/>
            <person name="Xie B."/>
        </authorList>
    </citation>
    <scope>NUCLEOTIDE SEQUENCE</scope>
    <source>
        <strain evidence="1">BazhouSP</strain>
    </source>
</reference>
<proteinExistence type="predicted"/>
<accession>A0AAD4QZA1</accession>